<feature type="compositionally biased region" description="Polar residues" evidence="1">
    <location>
        <begin position="9"/>
        <end position="18"/>
    </location>
</feature>
<dbReference type="InParanoid" id="A0A165DL30"/>
<accession>A0A165DL30</accession>
<feature type="compositionally biased region" description="Polar residues" evidence="1">
    <location>
        <begin position="314"/>
        <end position="330"/>
    </location>
</feature>
<protein>
    <recommendedName>
        <fullName evidence="2">Zn(2)-C6 fungal-type domain-containing protein</fullName>
    </recommendedName>
</protein>
<evidence type="ECO:0000259" key="2">
    <source>
        <dbReference type="PROSITE" id="PS00463"/>
    </source>
</evidence>
<gene>
    <name evidence="3" type="ORF">EXIGLDRAFT_841923</name>
</gene>
<dbReference type="GO" id="GO:0000981">
    <property type="term" value="F:DNA-binding transcription factor activity, RNA polymerase II-specific"/>
    <property type="evidence" value="ECO:0007669"/>
    <property type="project" value="InterPro"/>
</dbReference>
<dbReference type="InterPro" id="IPR001138">
    <property type="entry name" value="Zn2Cys6_DnaBD"/>
</dbReference>
<dbReference type="Gene3D" id="4.10.240.10">
    <property type="entry name" value="Zn(2)-C6 fungal-type DNA-binding domain"/>
    <property type="match status" value="1"/>
</dbReference>
<feature type="compositionally biased region" description="Basic and acidic residues" evidence="1">
    <location>
        <begin position="331"/>
        <end position="347"/>
    </location>
</feature>
<evidence type="ECO:0000313" key="3">
    <source>
        <dbReference type="EMBL" id="KZV84811.1"/>
    </source>
</evidence>
<dbReference type="Proteomes" id="UP000077266">
    <property type="component" value="Unassembled WGS sequence"/>
</dbReference>
<feature type="domain" description="Zn(2)-C6 fungal-type" evidence="2">
    <location>
        <begin position="29"/>
        <end position="59"/>
    </location>
</feature>
<keyword evidence="4" id="KW-1185">Reference proteome</keyword>
<evidence type="ECO:0000256" key="1">
    <source>
        <dbReference type="SAM" id="MobiDB-lite"/>
    </source>
</evidence>
<dbReference type="SUPFAM" id="SSF57701">
    <property type="entry name" value="Zn2/Cys6 DNA-binding domain"/>
    <property type="match status" value="1"/>
</dbReference>
<dbReference type="OrthoDB" id="3434319at2759"/>
<organism evidence="3 4">
    <name type="scientific">Exidia glandulosa HHB12029</name>
    <dbReference type="NCBI Taxonomy" id="1314781"/>
    <lineage>
        <taxon>Eukaryota</taxon>
        <taxon>Fungi</taxon>
        <taxon>Dikarya</taxon>
        <taxon>Basidiomycota</taxon>
        <taxon>Agaricomycotina</taxon>
        <taxon>Agaricomycetes</taxon>
        <taxon>Auriculariales</taxon>
        <taxon>Exidiaceae</taxon>
        <taxon>Exidia</taxon>
    </lineage>
</organism>
<sequence>MPRTKDVTSKNGQQSKASNDAKGPTVNKACRLCSKMKLKCIIVADSNTCRRCSASGKPCERGSVRKQVTSRQGLKNVQKALCWIIGQLLASQGEPGSAHLGDIARQFLAETEAARYEHTLEDDELDELVSLFPKSQPDKDAPVAGVQLSSSFIDEATADSLLDFGALQDGIASTGPSNQCSLSSRPEDYMPFESTTTSYQLHHARTSTAGPSTPSVFATDVDNAFVRPIHDPYHRFVGNPWQTGANSHAATPSNHVSSPFMLDAEVTSDTYAGYSSPQPASQPQTPSLRFFSRQETQMPRVPIPVGRSPGLWSTPMSSASYANSDAFSLSNDERPLEEWKSDIEPNEGHPQGMS</sequence>
<reference evidence="3 4" key="1">
    <citation type="journal article" date="2016" name="Mol. Biol. Evol.">
        <title>Comparative Genomics of Early-Diverging Mushroom-Forming Fungi Provides Insights into the Origins of Lignocellulose Decay Capabilities.</title>
        <authorList>
            <person name="Nagy L.G."/>
            <person name="Riley R."/>
            <person name="Tritt A."/>
            <person name="Adam C."/>
            <person name="Daum C."/>
            <person name="Floudas D."/>
            <person name="Sun H."/>
            <person name="Yadav J.S."/>
            <person name="Pangilinan J."/>
            <person name="Larsson K.H."/>
            <person name="Matsuura K."/>
            <person name="Barry K."/>
            <person name="Labutti K."/>
            <person name="Kuo R."/>
            <person name="Ohm R.A."/>
            <person name="Bhattacharya S.S."/>
            <person name="Shirouzu T."/>
            <person name="Yoshinaga Y."/>
            <person name="Martin F.M."/>
            <person name="Grigoriev I.V."/>
            <person name="Hibbett D.S."/>
        </authorList>
    </citation>
    <scope>NUCLEOTIDE SEQUENCE [LARGE SCALE GENOMIC DNA]</scope>
    <source>
        <strain evidence="3 4">HHB12029</strain>
    </source>
</reference>
<proteinExistence type="predicted"/>
<dbReference type="PROSITE" id="PS00463">
    <property type="entry name" value="ZN2_CY6_FUNGAL_1"/>
    <property type="match status" value="1"/>
</dbReference>
<dbReference type="AlphaFoldDB" id="A0A165DL30"/>
<evidence type="ECO:0000313" key="4">
    <source>
        <dbReference type="Proteomes" id="UP000077266"/>
    </source>
</evidence>
<name>A0A165DL30_EXIGL</name>
<dbReference type="InterPro" id="IPR036864">
    <property type="entry name" value="Zn2-C6_fun-type_DNA-bd_sf"/>
</dbReference>
<dbReference type="CDD" id="cd00067">
    <property type="entry name" value="GAL4"/>
    <property type="match status" value="1"/>
</dbReference>
<dbReference type="GO" id="GO:0008270">
    <property type="term" value="F:zinc ion binding"/>
    <property type="evidence" value="ECO:0007669"/>
    <property type="project" value="InterPro"/>
</dbReference>
<feature type="region of interest" description="Disordered" evidence="1">
    <location>
        <begin position="297"/>
        <end position="354"/>
    </location>
</feature>
<feature type="region of interest" description="Disordered" evidence="1">
    <location>
        <begin position="1"/>
        <end position="24"/>
    </location>
</feature>
<dbReference type="EMBL" id="KV426210">
    <property type="protein sequence ID" value="KZV84811.1"/>
    <property type="molecule type" value="Genomic_DNA"/>
</dbReference>